<dbReference type="Pfam" id="PF14223">
    <property type="entry name" value="Retrotran_gag_2"/>
    <property type="match status" value="1"/>
</dbReference>
<feature type="transmembrane region" description="Helical" evidence="1">
    <location>
        <begin position="368"/>
        <end position="396"/>
    </location>
</feature>
<sequence>MEGMEDRLLAALLGLEKVDGVEVICDRLDQQDLKLLQHGDRLKAIQHKHMHLHMRGQRLGDILCDEIPCPLCPVAPDLPILPREASDAARATAHGWYDDSMENYQTQFDLYKAWLDEDARASAILVASMEVHLTAKVVNLTSAHLMWTHLRDRYAPTGDALYLAMHSHLDLRRIYDFLTRLRSEYESTRAQLLAWHSCYYDGSSCRDSFRGDSSSGGGYSAGSFFGVSCSYYDFFDYCATSYAFCSFVFFIRHVLLPQLCHLLGVTSTATIVIKMAMWSLFALGRRIYTVAVLRRVLVVLLRRILEVQIHRKFLCYYVALLLLLRQVLLAPLLCHLHNLVLLFLVLHLPLRDHHMLQPANSRTMAAMIVARVSWLVLALAAVTLNVFGSLTGFVFLPLRLPVFLHPLLPLRRLSHSCIID</sequence>
<evidence type="ECO:0000313" key="2">
    <source>
        <dbReference type="EnsemblPlants" id="OB04G14120.1"/>
    </source>
</evidence>
<dbReference type="Gramene" id="OB04G14120.1">
    <property type="protein sequence ID" value="OB04G14120.1"/>
    <property type="gene ID" value="OB04G14120"/>
</dbReference>
<protein>
    <submittedName>
        <fullName evidence="2">Uncharacterized protein</fullName>
    </submittedName>
</protein>
<dbReference type="Proteomes" id="UP000006038">
    <property type="component" value="Chromosome 4"/>
</dbReference>
<accession>J3LW87</accession>
<dbReference type="EnsemblPlants" id="OB04G14120.1">
    <property type="protein sequence ID" value="OB04G14120.1"/>
    <property type="gene ID" value="OB04G14120"/>
</dbReference>
<proteinExistence type="predicted"/>
<organism evidence="2">
    <name type="scientific">Oryza brachyantha</name>
    <name type="common">malo sina</name>
    <dbReference type="NCBI Taxonomy" id="4533"/>
    <lineage>
        <taxon>Eukaryota</taxon>
        <taxon>Viridiplantae</taxon>
        <taxon>Streptophyta</taxon>
        <taxon>Embryophyta</taxon>
        <taxon>Tracheophyta</taxon>
        <taxon>Spermatophyta</taxon>
        <taxon>Magnoliopsida</taxon>
        <taxon>Liliopsida</taxon>
        <taxon>Poales</taxon>
        <taxon>Poaceae</taxon>
        <taxon>BOP clade</taxon>
        <taxon>Oryzoideae</taxon>
        <taxon>Oryzeae</taxon>
        <taxon>Oryzinae</taxon>
        <taxon>Oryza</taxon>
    </lineage>
</organism>
<keyword evidence="1" id="KW-0812">Transmembrane</keyword>
<keyword evidence="3" id="KW-1185">Reference proteome</keyword>
<evidence type="ECO:0000256" key="1">
    <source>
        <dbReference type="SAM" id="Phobius"/>
    </source>
</evidence>
<keyword evidence="1" id="KW-1133">Transmembrane helix</keyword>
<evidence type="ECO:0000313" key="3">
    <source>
        <dbReference type="Proteomes" id="UP000006038"/>
    </source>
</evidence>
<reference evidence="2" key="2">
    <citation type="submission" date="2013-04" db="UniProtKB">
        <authorList>
            <consortium name="EnsemblPlants"/>
        </authorList>
    </citation>
    <scope>IDENTIFICATION</scope>
</reference>
<dbReference type="HOGENOM" id="CLU_654494_0_0_1"/>
<feature type="transmembrane region" description="Helical" evidence="1">
    <location>
        <begin position="262"/>
        <end position="281"/>
    </location>
</feature>
<reference evidence="2" key="1">
    <citation type="journal article" date="2013" name="Nat. Commun.">
        <title>Whole-genome sequencing of Oryza brachyantha reveals mechanisms underlying Oryza genome evolution.</title>
        <authorList>
            <person name="Chen J."/>
            <person name="Huang Q."/>
            <person name="Gao D."/>
            <person name="Wang J."/>
            <person name="Lang Y."/>
            <person name="Liu T."/>
            <person name="Li B."/>
            <person name="Bai Z."/>
            <person name="Luis Goicoechea J."/>
            <person name="Liang C."/>
            <person name="Chen C."/>
            <person name="Zhang W."/>
            <person name="Sun S."/>
            <person name="Liao Y."/>
            <person name="Zhang X."/>
            <person name="Yang L."/>
            <person name="Song C."/>
            <person name="Wang M."/>
            <person name="Shi J."/>
            <person name="Liu G."/>
            <person name="Liu J."/>
            <person name="Zhou H."/>
            <person name="Zhou W."/>
            <person name="Yu Q."/>
            <person name="An N."/>
            <person name="Chen Y."/>
            <person name="Cai Q."/>
            <person name="Wang B."/>
            <person name="Liu B."/>
            <person name="Min J."/>
            <person name="Huang Y."/>
            <person name="Wu H."/>
            <person name="Li Z."/>
            <person name="Zhang Y."/>
            <person name="Yin Y."/>
            <person name="Song W."/>
            <person name="Jiang J."/>
            <person name="Jackson S.A."/>
            <person name="Wing R.A."/>
            <person name="Wang J."/>
            <person name="Chen M."/>
        </authorList>
    </citation>
    <scope>NUCLEOTIDE SEQUENCE [LARGE SCALE GENOMIC DNA]</scope>
    <source>
        <strain evidence="2">cv. IRGC 101232</strain>
    </source>
</reference>
<dbReference type="eggNOG" id="ENOG502RRSP">
    <property type="taxonomic scope" value="Eukaryota"/>
</dbReference>
<dbReference type="AlphaFoldDB" id="J3LW87"/>
<name>J3LW87_ORYBR</name>
<keyword evidence="1" id="KW-0472">Membrane</keyword>